<dbReference type="Proteomes" id="UP000186817">
    <property type="component" value="Unassembled WGS sequence"/>
</dbReference>
<dbReference type="OrthoDB" id="10443862at2759"/>
<keyword evidence="2" id="KW-1185">Reference proteome</keyword>
<name>A0A1Q9EVC1_SYMMI</name>
<reference evidence="1 2" key="1">
    <citation type="submission" date="2016-02" db="EMBL/GenBank/DDBJ databases">
        <title>Genome analysis of coral dinoflagellate symbionts highlights evolutionary adaptations to a symbiotic lifestyle.</title>
        <authorList>
            <person name="Aranda M."/>
            <person name="Li Y."/>
            <person name="Liew Y.J."/>
            <person name="Baumgarten S."/>
            <person name="Simakov O."/>
            <person name="Wilson M."/>
            <person name="Piel J."/>
            <person name="Ashoor H."/>
            <person name="Bougouffa S."/>
            <person name="Bajic V.B."/>
            <person name="Ryu T."/>
            <person name="Ravasi T."/>
            <person name="Bayer T."/>
            <person name="Micklem G."/>
            <person name="Kim H."/>
            <person name="Bhak J."/>
            <person name="Lajeunesse T.C."/>
            <person name="Voolstra C.R."/>
        </authorList>
    </citation>
    <scope>NUCLEOTIDE SEQUENCE [LARGE SCALE GENOMIC DNA]</scope>
    <source>
        <strain evidence="1 2">CCMP2467</strain>
    </source>
</reference>
<proteinExistence type="predicted"/>
<gene>
    <name evidence="1" type="ORF">AK812_SmicGene4720</name>
</gene>
<evidence type="ECO:0000313" key="1">
    <source>
        <dbReference type="EMBL" id="OLQ11404.1"/>
    </source>
</evidence>
<organism evidence="1 2">
    <name type="scientific">Symbiodinium microadriaticum</name>
    <name type="common">Dinoflagellate</name>
    <name type="synonym">Zooxanthella microadriatica</name>
    <dbReference type="NCBI Taxonomy" id="2951"/>
    <lineage>
        <taxon>Eukaryota</taxon>
        <taxon>Sar</taxon>
        <taxon>Alveolata</taxon>
        <taxon>Dinophyceae</taxon>
        <taxon>Suessiales</taxon>
        <taxon>Symbiodiniaceae</taxon>
        <taxon>Symbiodinium</taxon>
    </lineage>
</organism>
<dbReference type="AlphaFoldDB" id="A0A1Q9EVC1"/>
<protein>
    <submittedName>
        <fullName evidence="1">Uncharacterized protein</fullName>
    </submittedName>
</protein>
<comment type="caution">
    <text evidence="1">The sequence shown here is derived from an EMBL/GenBank/DDBJ whole genome shotgun (WGS) entry which is preliminary data.</text>
</comment>
<accession>A0A1Q9EVC1</accession>
<dbReference type="EMBL" id="LSRX01000059">
    <property type="protein sequence ID" value="OLQ11404.1"/>
    <property type="molecule type" value="Genomic_DNA"/>
</dbReference>
<sequence length="500" mass="55122">MPSHTWYFSVFCQVDADASVIAVSRCASGTTFDLQACISRLCTLSPESLVRAQLECVMPTWCRVGTQCKATGGLCHTVLAAPNWPKELILTEDLQLRISRQLAGCVTQFWLHRTGQRQLAGCVTQFWLHRTGQRLHFLISRPPSPQVLTFHELIESTAAILPFYARQSESSILDLRCACAAGAAQRKPIFFAVGAYPRWPLQGLQGAGANHDWFALLSAQDEVPQRTAMTRAAGNAGISTCLQAVFSPPSAHRESAEQVLQLCRRADQNVTGDPQTGEVWLKPFFAQGYQLAVRAATTEFTGQLFEEANSVRVSVTRVATELPSRQRLRKSAHVRSETRCAPQRLPRIVNTLLGLCLRGELCMVQLTRFQIGACCKLLLLPFRKLRTAKPFGQKTELLLPSRPSFPCESRDFTAAAEAAEAVEARQARGPCLHPRRPRASQARCETWLFRPRRCGANVSVSALKSAACDPFDRVCVSGPFKALKPPIFQAPCVVPGAPTH</sequence>
<evidence type="ECO:0000313" key="2">
    <source>
        <dbReference type="Proteomes" id="UP000186817"/>
    </source>
</evidence>